<evidence type="ECO:0000256" key="1">
    <source>
        <dbReference type="SAM" id="SignalP"/>
    </source>
</evidence>
<keyword evidence="1" id="KW-0732">Signal</keyword>
<reference evidence="2 3" key="1">
    <citation type="submission" date="2018-01" db="EMBL/GenBank/DDBJ databases">
        <title>Draft genome sequence of Streptomyces sp. 13K301.</title>
        <authorList>
            <person name="Sahin N."/>
            <person name="Saygin H."/>
            <person name="Ay H."/>
        </authorList>
    </citation>
    <scope>NUCLEOTIDE SEQUENCE [LARGE SCALE GENOMIC DNA]</scope>
    <source>
        <strain evidence="2 3">13K301</strain>
    </source>
</reference>
<gene>
    <name evidence="2" type="ORF">C1J00_40335</name>
</gene>
<evidence type="ECO:0000313" key="2">
    <source>
        <dbReference type="EMBL" id="PNG16728.1"/>
    </source>
</evidence>
<dbReference type="InterPro" id="IPR037176">
    <property type="entry name" value="Osmotin/thaumatin-like_sf"/>
</dbReference>
<comment type="caution">
    <text evidence="2">The sequence shown here is derived from an EMBL/GenBank/DDBJ whole genome shotgun (WGS) entry which is preliminary data.</text>
</comment>
<keyword evidence="2" id="KW-0378">Hydrolase</keyword>
<keyword evidence="3" id="KW-1185">Reference proteome</keyword>
<evidence type="ECO:0000313" key="3">
    <source>
        <dbReference type="Proteomes" id="UP000235943"/>
    </source>
</evidence>
<dbReference type="AlphaFoldDB" id="A0A2N8TCI7"/>
<feature type="signal peptide" evidence="1">
    <location>
        <begin position="1"/>
        <end position="35"/>
    </location>
</feature>
<sequence length="84" mass="8714">MLRTLRRRATAAGLSLATVLAGSLLATGTGAPAHAAVPATIPLKITNNSARGEQLYIYNLGTELSTGRQGWADAAGTFHPWPCP</sequence>
<organism evidence="2 3">
    <name type="scientific">Streptomyces cahuitamycinicus</name>
    <dbReference type="NCBI Taxonomy" id="2070367"/>
    <lineage>
        <taxon>Bacteria</taxon>
        <taxon>Bacillati</taxon>
        <taxon>Actinomycetota</taxon>
        <taxon>Actinomycetes</taxon>
        <taxon>Kitasatosporales</taxon>
        <taxon>Streptomycetaceae</taxon>
        <taxon>Streptomyces</taxon>
    </lineage>
</organism>
<dbReference type="Proteomes" id="UP000235943">
    <property type="component" value="Unassembled WGS sequence"/>
</dbReference>
<dbReference type="Gene3D" id="2.60.110.10">
    <property type="entry name" value="Thaumatin"/>
    <property type="match status" value="1"/>
</dbReference>
<feature type="non-terminal residue" evidence="2">
    <location>
        <position position="84"/>
    </location>
</feature>
<dbReference type="GO" id="GO:0016787">
    <property type="term" value="F:hydrolase activity"/>
    <property type="evidence" value="ECO:0007669"/>
    <property type="project" value="UniProtKB-KW"/>
</dbReference>
<feature type="chain" id="PRO_5014679807" evidence="1">
    <location>
        <begin position="36"/>
        <end position="84"/>
    </location>
</feature>
<name>A0A2N8TCI7_9ACTN</name>
<protein>
    <submittedName>
        <fullName evidence="2">Sugar hydrolase</fullName>
    </submittedName>
</protein>
<dbReference type="EMBL" id="POUC01000615">
    <property type="protein sequence ID" value="PNG16728.1"/>
    <property type="molecule type" value="Genomic_DNA"/>
</dbReference>
<accession>A0A2N8TCI7</accession>
<proteinExistence type="predicted"/>